<proteinExistence type="predicted"/>
<keyword evidence="2" id="KW-1185">Reference proteome</keyword>
<name>A0AAV6MLP3_9ROSI</name>
<comment type="caution">
    <text evidence="1">The sequence shown here is derived from an EMBL/GenBank/DDBJ whole genome shotgun (WGS) entry which is preliminary data.</text>
</comment>
<dbReference type="EMBL" id="JAGKQH010000014">
    <property type="protein sequence ID" value="KAG6582361.1"/>
    <property type="molecule type" value="Genomic_DNA"/>
</dbReference>
<evidence type="ECO:0000313" key="1">
    <source>
        <dbReference type="EMBL" id="KAG6582361.1"/>
    </source>
</evidence>
<dbReference type="PANTHER" id="PTHR33592:SF5">
    <property type="entry name" value="TRANSMEMBRANE PROTEIN"/>
    <property type="match status" value="1"/>
</dbReference>
<sequence length="78" mass="8631">MFLFKSKLPLLVLHPNIAGRTLHENPSMVRRTELKLKLQSLQRVSVPPSGPSGCTFIPGTNGPGCPQKVRHYTINHST</sequence>
<reference evidence="1 2" key="1">
    <citation type="journal article" date="2021" name="Hortic Res">
        <title>The domestication of Cucurbita argyrosperma as revealed by the genome of its wild relative.</title>
        <authorList>
            <person name="Barrera-Redondo J."/>
            <person name="Sanchez-de la Vega G."/>
            <person name="Aguirre-Liguori J.A."/>
            <person name="Castellanos-Morales G."/>
            <person name="Gutierrez-Guerrero Y.T."/>
            <person name="Aguirre-Dugua X."/>
            <person name="Aguirre-Planter E."/>
            <person name="Tenaillon M.I."/>
            <person name="Lira-Saade R."/>
            <person name="Eguiarte L.E."/>
        </authorList>
    </citation>
    <scope>NUCLEOTIDE SEQUENCE [LARGE SCALE GENOMIC DNA]</scope>
    <source>
        <strain evidence="1">JBR-2021</strain>
    </source>
</reference>
<dbReference type="PANTHER" id="PTHR33592">
    <property type="entry name" value="TRANSMEMBRANE PROTEIN"/>
    <property type="match status" value="1"/>
</dbReference>
<organism evidence="1 2">
    <name type="scientific">Cucurbita argyrosperma subsp. sororia</name>
    <dbReference type="NCBI Taxonomy" id="37648"/>
    <lineage>
        <taxon>Eukaryota</taxon>
        <taxon>Viridiplantae</taxon>
        <taxon>Streptophyta</taxon>
        <taxon>Embryophyta</taxon>
        <taxon>Tracheophyta</taxon>
        <taxon>Spermatophyta</taxon>
        <taxon>Magnoliopsida</taxon>
        <taxon>eudicotyledons</taxon>
        <taxon>Gunneridae</taxon>
        <taxon>Pentapetalae</taxon>
        <taxon>rosids</taxon>
        <taxon>fabids</taxon>
        <taxon>Cucurbitales</taxon>
        <taxon>Cucurbitaceae</taxon>
        <taxon>Cucurbiteae</taxon>
        <taxon>Cucurbita</taxon>
    </lineage>
</organism>
<feature type="non-terminal residue" evidence="1">
    <location>
        <position position="1"/>
    </location>
</feature>
<protein>
    <submittedName>
        <fullName evidence="1">Uncharacterized protein</fullName>
    </submittedName>
</protein>
<dbReference type="AlphaFoldDB" id="A0AAV6MLP3"/>
<evidence type="ECO:0000313" key="2">
    <source>
        <dbReference type="Proteomes" id="UP000685013"/>
    </source>
</evidence>
<dbReference type="Proteomes" id="UP000685013">
    <property type="component" value="Chromosome 14"/>
</dbReference>
<accession>A0AAV6MLP3</accession>
<gene>
    <name evidence="1" type="ORF">SDJN03_22363</name>
</gene>